<dbReference type="UniPathway" id="UPA00219"/>
<comment type="subcellular location">
    <subcellularLocation>
        <location evidence="16 17">Cytoplasm</location>
    </subcellularLocation>
</comment>
<dbReference type="GO" id="GO:0000287">
    <property type="term" value="F:magnesium ion binding"/>
    <property type="evidence" value="ECO:0007669"/>
    <property type="project" value="UniProtKB-UniRule"/>
</dbReference>
<dbReference type="SUPFAM" id="SSF53623">
    <property type="entry name" value="MurD-like peptide ligases, catalytic domain"/>
    <property type="match status" value="1"/>
</dbReference>
<dbReference type="PANTHER" id="PTHR23135">
    <property type="entry name" value="MUR LIGASE FAMILY MEMBER"/>
    <property type="match status" value="1"/>
</dbReference>
<dbReference type="Gene3D" id="3.40.1190.10">
    <property type="entry name" value="Mur-like, catalytic domain"/>
    <property type="match status" value="1"/>
</dbReference>
<dbReference type="InterPro" id="IPR013221">
    <property type="entry name" value="Mur_ligase_cen"/>
</dbReference>
<dbReference type="GO" id="GO:0005524">
    <property type="term" value="F:ATP binding"/>
    <property type="evidence" value="ECO:0007669"/>
    <property type="project" value="UniProtKB-UniRule"/>
</dbReference>
<dbReference type="GO" id="GO:0005737">
    <property type="term" value="C:cytoplasm"/>
    <property type="evidence" value="ECO:0007669"/>
    <property type="project" value="UniProtKB-SubCell"/>
</dbReference>
<dbReference type="GO" id="GO:0008360">
    <property type="term" value="P:regulation of cell shape"/>
    <property type="evidence" value="ECO:0007669"/>
    <property type="project" value="UniProtKB-KW"/>
</dbReference>
<evidence type="ECO:0000256" key="3">
    <source>
        <dbReference type="ARBA" id="ARBA00022618"/>
    </source>
</evidence>
<comment type="catalytic activity">
    <reaction evidence="9 16">
        <text>UDP-N-acetyl-alpha-D-muramoyl-L-alanyl-D-glutamate + meso-2,6-diaminopimelate + ATP = UDP-N-acetyl-alpha-D-muramoyl-L-alanyl-gamma-D-glutamyl-meso-2,6-diaminopimelate + ADP + phosphate + H(+)</text>
        <dbReference type="Rhea" id="RHEA:23676"/>
        <dbReference type="ChEBI" id="CHEBI:15378"/>
        <dbReference type="ChEBI" id="CHEBI:30616"/>
        <dbReference type="ChEBI" id="CHEBI:43474"/>
        <dbReference type="ChEBI" id="CHEBI:57791"/>
        <dbReference type="ChEBI" id="CHEBI:83900"/>
        <dbReference type="ChEBI" id="CHEBI:83905"/>
        <dbReference type="ChEBI" id="CHEBI:456216"/>
        <dbReference type="EC" id="6.3.2.13"/>
    </reaction>
</comment>
<dbReference type="NCBIfam" id="NF001124">
    <property type="entry name" value="PRK00139.1-2"/>
    <property type="match status" value="1"/>
</dbReference>
<dbReference type="InterPro" id="IPR036565">
    <property type="entry name" value="Mur-like_cat_sf"/>
</dbReference>
<gene>
    <name evidence="16" type="primary">murE</name>
    <name evidence="21" type="ORF">NIES267_70040</name>
</gene>
<feature type="binding site" evidence="16">
    <location>
        <begin position="169"/>
        <end position="170"/>
    </location>
    <ligand>
        <name>UDP-N-acetyl-alpha-D-muramoyl-L-alanyl-D-glutamate</name>
        <dbReference type="ChEBI" id="CHEBI:83900"/>
    </ligand>
</feature>
<keyword evidence="22" id="KW-1185">Reference proteome</keyword>
<feature type="modified residue" description="N6-carboxylysine" evidence="16">
    <location>
        <position position="236"/>
    </location>
</feature>
<sequence length="514" mass="55388">MKLRELLGAIDGISQLPQHPAMDAEVKGLTTNSHATNVGDVFIGMPGTRVDGGDFWESAIKAGAIAAVISPQAAEKYPPLAPPFQEGVDGNSPLVIVAADMTKACAQLAAAFYDYPGQKLKLIGVTGTNGKTTTSHLIEYFLSKAELPAALMGTLYTRWKGFVQTAAYTTPFAVELQKQLKSALDAGNEYGTMEVSSHALAQGRVLGCKFDVAVFTNLTQDHLDYHKDMEDYFAAKSLLFGSDYLVGRAIINADDAYGQRLIKSLSDSRVWSYSVNDSTADLYMSDLRYEPNGVTGTLHTPKGDVAFSSPLVGQFNLENLLAAVGAVLNFDLDLQMIAAAIPQFEGVPGRMERVQIDSKQDISVIVDYAHTPDSLENLLKASRPFIPGKMICVFGCGGDRDKTKRPKMGKIAAHLADLAVVTSDNPRTEDPEAILQDVLNGIPDTVKPLVIGDRATAIRKAIIEAKSGDGILLAGKGHEDYQILGTEKIHFDDREHAREALAERMKGNWGVGNG</sequence>
<keyword evidence="16" id="KW-0460">Magnesium</keyword>
<keyword evidence="8 16" id="KW-0961">Cell wall biogenesis/degradation</keyword>
<dbReference type="GO" id="GO:0051301">
    <property type="term" value="P:cell division"/>
    <property type="evidence" value="ECO:0007669"/>
    <property type="project" value="UniProtKB-KW"/>
</dbReference>
<evidence type="ECO:0000313" key="22">
    <source>
        <dbReference type="Proteomes" id="UP000218418"/>
    </source>
</evidence>
<dbReference type="InterPro" id="IPR035911">
    <property type="entry name" value="MurE/MurF_N"/>
</dbReference>
<evidence type="ECO:0000256" key="17">
    <source>
        <dbReference type="RuleBase" id="RU004135"/>
    </source>
</evidence>
<dbReference type="PANTHER" id="PTHR23135:SF4">
    <property type="entry name" value="UDP-N-ACETYLMURAMOYL-L-ALANYL-D-GLUTAMATE--2,6-DIAMINOPIMELATE LIGASE MURE HOMOLOG, CHLOROPLASTIC"/>
    <property type="match status" value="1"/>
</dbReference>
<dbReference type="SUPFAM" id="SSF53244">
    <property type="entry name" value="MurD-like peptide ligases, peptide-binding domain"/>
    <property type="match status" value="1"/>
</dbReference>
<feature type="domain" description="Mur ligase central" evidence="20">
    <location>
        <begin position="125"/>
        <end position="326"/>
    </location>
</feature>
<feature type="binding site" evidence="16">
    <location>
        <begin position="127"/>
        <end position="133"/>
    </location>
    <ligand>
        <name>ATP</name>
        <dbReference type="ChEBI" id="CHEBI:30616"/>
    </ligand>
</feature>
<dbReference type="EMBL" id="AP018227">
    <property type="protein sequence ID" value="BAY87482.1"/>
    <property type="molecule type" value="Genomic_DNA"/>
</dbReference>
<dbReference type="OrthoDB" id="9800958at2"/>
<feature type="binding site" evidence="16">
    <location>
        <begin position="424"/>
        <end position="427"/>
    </location>
    <ligand>
        <name>meso-2,6-diaminopimelate</name>
        <dbReference type="ChEBI" id="CHEBI:57791"/>
    </ligand>
</feature>
<comment type="PTM">
    <text evidence="16">Carboxylation is probably crucial for Mg(2+) binding and, consequently, for the gamma-phosphate positioning of ATP.</text>
</comment>
<dbReference type="SUPFAM" id="SSF63418">
    <property type="entry name" value="MurE/MurF N-terminal domain"/>
    <property type="match status" value="1"/>
</dbReference>
<dbReference type="EC" id="6.3.2.13" evidence="11 16"/>
<dbReference type="Pfam" id="PF01225">
    <property type="entry name" value="Mur_ligase"/>
    <property type="match status" value="1"/>
</dbReference>
<dbReference type="GO" id="GO:0071555">
    <property type="term" value="P:cell wall organization"/>
    <property type="evidence" value="ECO:0007669"/>
    <property type="project" value="UniProtKB-KW"/>
</dbReference>
<evidence type="ECO:0000256" key="15">
    <source>
        <dbReference type="ARBA" id="ARBA00081560"/>
    </source>
</evidence>
<evidence type="ECO:0000256" key="8">
    <source>
        <dbReference type="ARBA" id="ARBA00023316"/>
    </source>
</evidence>
<feature type="binding site" evidence="16">
    <location>
        <position position="479"/>
    </location>
    <ligand>
        <name>meso-2,6-diaminopimelate</name>
        <dbReference type="ChEBI" id="CHEBI:57791"/>
    </ligand>
</feature>
<keyword evidence="16" id="KW-0547">Nucleotide-binding</keyword>
<evidence type="ECO:0000256" key="2">
    <source>
        <dbReference type="ARBA" id="ARBA00022598"/>
    </source>
</evidence>
<feature type="binding site" evidence="16">
    <location>
        <position position="202"/>
    </location>
    <ligand>
        <name>UDP-N-acetyl-alpha-D-muramoyl-L-alanyl-D-glutamate</name>
        <dbReference type="ChEBI" id="CHEBI:83900"/>
    </ligand>
</feature>
<comment type="similarity">
    <text evidence="1 16">Belongs to the MurCDEF family. MurE subfamily.</text>
</comment>
<evidence type="ECO:0000256" key="12">
    <source>
        <dbReference type="ARBA" id="ARBA00072883"/>
    </source>
</evidence>
<comment type="pathway">
    <text evidence="16 17">Cell wall biogenesis; peptidoglycan biosynthesis.</text>
</comment>
<proteinExistence type="inferred from homology"/>
<name>A0A1Z4M1X1_9CYAN</name>
<dbReference type="Proteomes" id="UP000218418">
    <property type="component" value="Chromosome"/>
</dbReference>
<dbReference type="HAMAP" id="MF_00208">
    <property type="entry name" value="MurE"/>
    <property type="match status" value="1"/>
</dbReference>
<evidence type="ECO:0000313" key="21">
    <source>
        <dbReference type="EMBL" id="BAY87482.1"/>
    </source>
</evidence>
<dbReference type="InterPro" id="IPR004101">
    <property type="entry name" value="Mur_ligase_C"/>
</dbReference>
<dbReference type="InterPro" id="IPR000713">
    <property type="entry name" value="Mur_ligase_N"/>
</dbReference>
<evidence type="ECO:0000256" key="4">
    <source>
        <dbReference type="ARBA" id="ARBA00022840"/>
    </source>
</evidence>
<feature type="binding site" evidence="16">
    <location>
        <position position="196"/>
    </location>
    <ligand>
        <name>UDP-N-acetyl-alpha-D-muramoyl-L-alanyl-D-glutamate</name>
        <dbReference type="ChEBI" id="CHEBI:83900"/>
    </ligand>
</feature>
<evidence type="ECO:0000259" key="20">
    <source>
        <dbReference type="Pfam" id="PF08245"/>
    </source>
</evidence>
<evidence type="ECO:0000259" key="19">
    <source>
        <dbReference type="Pfam" id="PF02875"/>
    </source>
</evidence>
<dbReference type="Pfam" id="PF02875">
    <property type="entry name" value="Mur_ligase_C"/>
    <property type="match status" value="1"/>
</dbReference>
<evidence type="ECO:0000256" key="14">
    <source>
        <dbReference type="ARBA" id="ARBA00076158"/>
    </source>
</evidence>
<feature type="domain" description="Mur ligase C-terminal" evidence="19">
    <location>
        <begin position="349"/>
        <end position="477"/>
    </location>
</feature>
<evidence type="ECO:0000256" key="1">
    <source>
        <dbReference type="ARBA" id="ARBA00005898"/>
    </source>
</evidence>
<feature type="binding site" evidence="16">
    <location>
        <position position="33"/>
    </location>
    <ligand>
        <name>UDP-N-acetyl-alpha-D-muramoyl-L-alanyl-D-glutamate</name>
        <dbReference type="ChEBI" id="CHEBI:83900"/>
    </ligand>
</feature>
<keyword evidence="16" id="KW-0963">Cytoplasm</keyword>
<comment type="caution">
    <text evidence="16">Lacks conserved residue(s) required for the propagation of feature annotation.</text>
</comment>
<feature type="short sequence motif" description="Meso-diaminopimelate recognition motif" evidence="16">
    <location>
        <begin position="424"/>
        <end position="427"/>
    </location>
</feature>
<comment type="cofactor">
    <cofactor evidence="16">
        <name>Mg(2+)</name>
        <dbReference type="ChEBI" id="CHEBI:18420"/>
    </cofactor>
</comment>
<comment type="function">
    <text evidence="10 16">Catalyzes the addition of meso-diaminopimelic acid to the nucleotide precursor UDP-N-acetylmuramoyl-L-alanyl-D-glutamate (UMAG) in the biosynthesis of bacterial cell-wall peptidoglycan.</text>
</comment>
<feature type="binding site" evidence="16">
    <location>
        <position position="400"/>
    </location>
    <ligand>
        <name>meso-2,6-diaminopimelate</name>
        <dbReference type="ChEBI" id="CHEBI:57791"/>
    </ligand>
</feature>
<evidence type="ECO:0000256" key="10">
    <source>
        <dbReference type="ARBA" id="ARBA00056782"/>
    </source>
</evidence>
<evidence type="ECO:0000256" key="5">
    <source>
        <dbReference type="ARBA" id="ARBA00022960"/>
    </source>
</evidence>
<dbReference type="NCBIfam" id="NF001126">
    <property type="entry name" value="PRK00139.1-4"/>
    <property type="match status" value="1"/>
</dbReference>
<feature type="binding site" evidence="16">
    <location>
        <position position="204"/>
    </location>
    <ligand>
        <name>UDP-N-acetyl-alpha-D-muramoyl-L-alanyl-D-glutamate</name>
        <dbReference type="ChEBI" id="CHEBI:83900"/>
    </ligand>
</feature>
<dbReference type="AlphaFoldDB" id="A0A1Z4M1X1"/>
<reference evidence="21 22" key="1">
    <citation type="submission" date="2017-06" db="EMBL/GenBank/DDBJ databases">
        <title>Genome sequencing of cyanobaciteial culture collection at National Institute for Environmental Studies (NIES).</title>
        <authorList>
            <person name="Hirose Y."/>
            <person name="Shimura Y."/>
            <person name="Fujisawa T."/>
            <person name="Nakamura Y."/>
            <person name="Kawachi M."/>
        </authorList>
    </citation>
    <scope>NUCLEOTIDE SEQUENCE [LARGE SCALE GENOMIC DNA]</scope>
    <source>
        <strain evidence="21 22">NIES-267</strain>
    </source>
</reference>
<dbReference type="Gene3D" id="3.90.190.20">
    <property type="entry name" value="Mur ligase, C-terminal domain"/>
    <property type="match status" value="1"/>
</dbReference>
<keyword evidence="4 16" id="KW-0067">ATP-binding</keyword>
<keyword evidence="3 16" id="KW-0132">Cell division</keyword>
<dbReference type="GO" id="GO:0008765">
    <property type="term" value="F:UDP-N-acetylmuramoylalanyl-D-glutamate-2,6-diaminopimelate ligase activity"/>
    <property type="evidence" value="ECO:0007669"/>
    <property type="project" value="UniProtKB-UniRule"/>
</dbReference>
<evidence type="ECO:0000256" key="6">
    <source>
        <dbReference type="ARBA" id="ARBA00022984"/>
    </source>
</evidence>
<feature type="domain" description="Mur ligase N-terminal catalytic" evidence="18">
    <location>
        <begin position="25"/>
        <end position="113"/>
    </location>
</feature>
<protein>
    <recommendedName>
        <fullName evidence="12 16">UDP-N-acetylmuramoyl-L-alanyl-D-glutamate--2,6-diaminopimelate ligase</fullName>
        <ecNumber evidence="11 16">6.3.2.13</ecNumber>
    </recommendedName>
    <alternativeName>
        <fullName evidence="13 16">Meso-A2pm-adding enzyme</fullName>
    </alternativeName>
    <alternativeName>
        <fullName evidence="14 16">Meso-diaminopimelate-adding enzyme</fullName>
    </alternativeName>
    <alternativeName>
        <fullName evidence="15 16">UDP-MurNAc-L-Ala-D-Glu:meso-diaminopimelate ligase</fullName>
    </alternativeName>
    <alternativeName>
        <fullName evidence="16">UDP-MurNAc-tripeptide synthetase</fullName>
    </alternativeName>
    <alternativeName>
        <fullName evidence="16">UDP-N-acetylmuramyl-tripeptide synthetase</fullName>
    </alternativeName>
</protein>
<evidence type="ECO:0000259" key="18">
    <source>
        <dbReference type="Pfam" id="PF01225"/>
    </source>
</evidence>
<keyword evidence="5 16" id="KW-0133">Cell shape</keyword>
<evidence type="ECO:0000256" key="7">
    <source>
        <dbReference type="ARBA" id="ARBA00023306"/>
    </source>
</evidence>
<evidence type="ECO:0000256" key="16">
    <source>
        <dbReference type="HAMAP-Rule" id="MF_00208"/>
    </source>
</evidence>
<dbReference type="NCBIfam" id="TIGR01085">
    <property type="entry name" value="murE"/>
    <property type="match status" value="1"/>
</dbReference>
<evidence type="ECO:0000256" key="13">
    <source>
        <dbReference type="ARBA" id="ARBA00075482"/>
    </source>
</evidence>
<accession>A0A1Z4M1X1</accession>
<organism evidence="21 22">
    <name type="scientific">Calothrix parasitica NIES-267</name>
    <dbReference type="NCBI Taxonomy" id="1973488"/>
    <lineage>
        <taxon>Bacteria</taxon>
        <taxon>Bacillati</taxon>
        <taxon>Cyanobacteriota</taxon>
        <taxon>Cyanophyceae</taxon>
        <taxon>Nostocales</taxon>
        <taxon>Calotrichaceae</taxon>
        <taxon>Calothrix</taxon>
    </lineage>
</organism>
<keyword evidence="6 16" id="KW-0573">Peptidoglycan synthesis</keyword>
<dbReference type="InterPro" id="IPR036615">
    <property type="entry name" value="Mur_ligase_C_dom_sf"/>
</dbReference>
<evidence type="ECO:0000256" key="9">
    <source>
        <dbReference type="ARBA" id="ARBA00050251"/>
    </source>
</evidence>
<dbReference type="GO" id="GO:0009252">
    <property type="term" value="P:peptidoglycan biosynthetic process"/>
    <property type="evidence" value="ECO:0007669"/>
    <property type="project" value="UniProtKB-UniRule"/>
</dbReference>
<keyword evidence="7 16" id="KW-0131">Cell cycle</keyword>
<dbReference type="Pfam" id="PF08245">
    <property type="entry name" value="Mur_ligase_M"/>
    <property type="match status" value="1"/>
</dbReference>
<dbReference type="FunFam" id="3.90.190.20:FF:000006">
    <property type="entry name" value="UDP-N-acetylmuramoyl-L-alanyl-D-glutamate--2,6-diaminopimelate ligase"/>
    <property type="match status" value="1"/>
</dbReference>
<keyword evidence="2 16" id="KW-0436">Ligase</keyword>
<feature type="binding site" evidence="16">
    <location>
        <position position="475"/>
    </location>
    <ligand>
        <name>meso-2,6-diaminopimelate</name>
        <dbReference type="ChEBI" id="CHEBI:57791"/>
    </ligand>
</feature>
<evidence type="ECO:0000256" key="11">
    <source>
        <dbReference type="ARBA" id="ARBA00066633"/>
    </source>
</evidence>
<dbReference type="Gene3D" id="3.40.1390.10">
    <property type="entry name" value="MurE/MurF, N-terminal domain"/>
    <property type="match status" value="1"/>
</dbReference>
<dbReference type="InterPro" id="IPR005761">
    <property type="entry name" value="UDP-N-AcMur-Glu-dNH2Pim_ligase"/>
</dbReference>